<evidence type="ECO:0000256" key="5">
    <source>
        <dbReference type="ARBA" id="ARBA00023163"/>
    </source>
</evidence>
<evidence type="ECO:0000256" key="1">
    <source>
        <dbReference type="ARBA" id="ARBA00004123"/>
    </source>
</evidence>
<evidence type="ECO:0000256" key="3">
    <source>
        <dbReference type="ARBA" id="ARBA00022491"/>
    </source>
</evidence>
<protein>
    <submittedName>
        <fullName evidence="9">LAMI_0A05204g1_1</fullName>
    </submittedName>
</protein>
<dbReference type="GO" id="GO:0003712">
    <property type="term" value="F:transcription coregulator activity"/>
    <property type="evidence" value="ECO:0007669"/>
    <property type="project" value="TreeGrafter"/>
</dbReference>
<gene>
    <name evidence="9" type="ORF">LAMI_0A05204G</name>
</gene>
<comment type="subcellular location">
    <subcellularLocation>
        <location evidence="1">Nucleus</location>
    </subcellularLocation>
</comment>
<proteinExistence type="inferred from homology"/>
<evidence type="ECO:0000256" key="6">
    <source>
        <dbReference type="ARBA" id="ARBA00023242"/>
    </source>
</evidence>
<keyword evidence="5" id="KW-0804">Transcription</keyword>
<keyword evidence="3" id="KW-0678">Repressor</keyword>
<evidence type="ECO:0000313" key="9">
    <source>
        <dbReference type="EMBL" id="SCU78603.1"/>
    </source>
</evidence>
<feature type="domain" description="Histone deacetylase complex subunit SAP30 Sin3 binding" evidence="8">
    <location>
        <begin position="126"/>
        <end position="158"/>
    </location>
</feature>
<organism evidence="9 10">
    <name type="scientific">Lachancea mirantina</name>
    <dbReference type="NCBI Taxonomy" id="1230905"/>
    <lineage>
        <taxon>Eukaryota</taxon>
        <taxon>Fungi</taxon>
        <taxon>Dikarya</taxon>
        <taxon>Ascomycota</taxon>
        <taxon>Saccharomycotina</taxon>
        <taxon>Saccharomycetes</taxon>
        <taxon>Saccharomycetales</taxon>
        <taxon>Saccharomycetaceae</taxon>
        <taxon>Lachancea</taxon>
    </lineage>
</organism>
<keyword evidence="10" id="KW-1185">Reference proteome</keyword>
<dbReference type="AlphaFoldDB" id="A0A1G4IPE8"/>
<comment type="similarity">
    <text evidence="2">Belongs to the SAP30 family.</text>
</comment>
<accession>A0A1G4IPE8</accession>
<dbReference type="GO" id="GO:0000118">
    <property type="term" value="C:histone deacetylase complex"/>
    <property type="evidence" value="ECO:0007669"/>
    <property type="project" value="TreeGrafter"/>
</dbReference>
<evidence type="ECO:0000256" key="4">
    <source>
        <dbReference type="ARBA" id="ARBA00023015"/>
    </source>
</evidence>
<feature type="region of interest" description="Disordered" evidence="7">
    <location>
        <begin position="1"/>
        <end position="47"/>
    </location>
</feature>
<feature type="compositionally biased region" description="Low complexity" evidence="7">
    <location>
        <begin position="7"/>
        <end position="21"/>
    </location>
</feature>
<dbReference type="Pfam" id="PF13867">
    <property type="entry name" value="SAP30_Sin3_bdg"/>
    <property type="match status" value="1"/>
</dbReference>
<dbReference type="OrthoDB" id="510958at2759"/>
<sequence>MAPRSHNSNSESESRGRSNNNTGQSHGASTNNARASGKQRLTVAQQQYLKELLRRHIDNNHPDNEEQTHPADFESYSDEFLRKYKDHYSLNAEDNLSLSGYLLGSELGGKTYSSRRNQHGVPGARITKKELASQVKRHFTSSSVKETECIPTFIYKVKNRKRKFKMEFQDQ</sequence>
<dbReference type="InterPro" id="IPR038291">
    <property type="entry name" value="SAP30_C_sf"/>
</dbReference>
<dbReference type="InterPro" id="IPR025718">
    <property type="entry name" value="SAP30_Sin3-bd"/>
</dbReference>
<evidence type="ECO:0000256" key="2">
    <source>
        <dbReference type="ARBA" id="ARBA00006283"/>
    </source>
</evidence>
<dbReference type="InterPro" id="IPR024145">
    <property type="entry name" value="His_deAcase_SAP30/SAP30L"/>
</dbReference>
<keyword evidence="6" id="KW-0539">Nucleus</keyword>
<dbReference type="Gene3D" id="6.10.160.20">
    <property type="match status" value="1"/>
</dbReference>
<evidence type="ECO:0000259" key="8">
    <source>
        <dbReference type="Pfam" id="PF13867"/>
    </source>
</evidence>
<dbReference type="Proteomes" id="UP000191024">
    <property type="component" value="Chromosome A"/>
</dbReference>
<dbReference type="PANTHER" id="PTHR13286">
    <property type="entry name" value="SAP30"/>
    <property type="match status" value="1"/>
</dbReference>
<evidence type="ECO:0000256" key="7">
    <source>
        <dbReference type="SAM" id="MobiDB-lite"/>
    </source>
</evidence>
<keyword evidence="4" id="KW-0805">Transcription regulation</keyword>
<name>A0A1G4IPE8_9SACH</name>
<evidence type="ECO:0000313" key="10">
    <source>
        <dbReference type="Proteomes" id="UP000191024"/>
    </source>
</evidence>
<feature type="compositionally biased region" description="Polar residues" evidence="7">
    <location>
        <begin position="22"/>
        <end position="34"/>
    </location>
</feature>
<dbReference type="PANTHER" id="PTHR13286:SF6">
    <property type="entry name" value="HISTONE DEACETYLASE COMPLEX SUBUNIT SAP30L-RELATED"/>
    <property type="match status" value="1"/>
</dbReference>
<reference evidence="9 10" key="1">
    <citation type="submission" date="2016-03" db="EMBL/GenBank/DDBJ databases">
        <authorList>
            <person name="Devillers H."/>
        </authorList>
    </citation>
    <scope>NUCLEOTIDE SEQUENCE [LARGE SCALE GENOMIC DNA]</scope>
    <source>
        <strain evidence="9">CBS 11717</strain>
    </source>
</reference>
<dbReference type="EMBL" id="LT598462">
    <property type="protein sequence ID" value="SCU78603.1"/>
    <property type="molecule type" value="Genomic_DNA"/>
</dbReference>
<dbReference type="STRING" id="1230905.A0A1G4IPE8"/>
<dbReference type="GO" id="GO:0006355">
    <property type="term" value="P:regulation of DNA-templated transcription"/>
    <property type="evidence" value="ECO:0007669"/>
    <property type="project" value="TreeGrafter"/>
</dbReference>